<dbReference type="SUPFAM" id="SSF56801">
    <property type="entry name" value="Acetyl-CoA synthetase-like"/>
    <property type="match status" value="1"/>
</dbReference>
<feature type="domain" description="AMP-binding enzyme C-terminal" evidence="6">
    <location>
        <begin position="448"/>
        <end position="522"/>
    </location>
</feature>
<dbReference type="PANTHER" id="PTHR43859">
    <property type="entry name" value="ACYL-ACTIVATING ENZYME"/>
    <property type="match status" value="1"/>
</dbReference>
<dbReference type="NCBIfam" id="NF004837">
    <property type="entry name" value="PRK06187.1"/>
    <property type="match status" value="1"/>
</dbReference>
<feature type="domain" description="AMP-dependent synthetase/ligase" evidence="5">
    <location>
        <begin position="19"/>
        <end position="399"/>
    </location>
</feature>
<organism evidence="7 8">
    <name type="scientific">Oleiphilus messinensis</name>
    <dbReference type="NCBI Taxonomy" id="141451"/>
    <lineage>
        <taxon>Bacteria</taxon>
        <taxon>Pseudomonadati</taxon>
        <taxon>Pseudomonadota</taxon>
        <taxon>Gammaproteobacteria</taxon>
        <taxon>Oceanospirillales</taxon>
        <taxon>Oleiphilaceae</taxon>
        <taxon>Oleiphilus</taxon>
    </lineage>
</organism>
<dbReference type="Gene3D" id="3.30.300.30">
    <property type="match status" value="1"/>
</dbReference>
<evidence type="ECO:0000256" key="2">
    <source>
        <dbReference type="ARBA" id="ARBA00022598"/>
    </source>
</evidence>
<name>A0A1Y0I1U7_9GAMM</name>
<dbReference type="PANTHER" id="PTHR43859:SF4">
    <property type="entry name" value="BUTANOATE--COA LIGASE AAE1-RELATED"/>
    <property type="match status" value="1"/>
</dbReference>
<dbReference type="KEGG" id="ome:OLMES_0331"/>
<evidence type="ECO:0000256" key="4">
    <source>
        <dbReference type="ARBA" id="ARBA00023098"/>
    </source>
</evidence>
<dbReference type="InterPro" id="IPR042099">
    <property type="entry name" value="ANL_N_sf"/>
</dbReference>
<dbReference type="CDD" id="cd12119">
    <property type="entry name" value="ttLC_FACS_AlkK_like"/>
    <property type="match status" value="1"/>
</dbReference>
<accession>A0A1Y0I1U7</accession>
<dbReference type="GO" id="GO:0006631">
    <property type="term" value="P:fatty acid metabolic process"/>
    <property type="evidence" value="ECO:0007669"/>
    <property type="project" value="UniProtKB-KW"/>
</dbReference>
<evidence type="ECO:0000313" key="7">
    <source>
        <dbReference type="EMBL" id="ARU54437.1"/>
    </source>
</evidence>
<reference evidence="7 8" key="1">
    <citation type="submission" date="2017-05" db="EMBL/GenBank/DDBJ databases">
        <title>Genomic insights into alkan degradation activity of Oleiphilus messinensis.</title>
        <authorList>
            <person name="Kozyavkin S.A."/>
            <person name="Slesarev A.I."/>
            <person name="Golyshin P.N."/>
            <person name="Korzhenkov A."/>
            <person name="Golyshina O.N."/>
            <person name="Toshchakov S.V."/>
        </authorList>
    </citation>
    <scope>NUCLEOTIDE SEQUENCE [LARGE SCALE GENOMIC DNA]</scope>
    <source>
        <strain evidence="7 8">ME102</strain>
    </source>
</reference>
<dbReference type="Pfam" id="PF13193">
    <property type="entry name" value="AMP-binding_C"/>
    <property type="match status" value="1"/>
</dbReference>
<dbReference type="FunFam" id="3.30.300.30:FF:000008">
    <property type="entry name" value="2,3-dihydroxybenzoate-AMP ligase"/>
    <property type="match status" value="1"/>
</dbReference>
<keyword evidence="4" id="KW-0443">Lipid metabolism</keyword>
<sequence>MNGLMMNSPLSISSILQHAEKFHADSRIISRCPEGGIFRYTYGEAAKRSRQLANVLAKLGTRKQDRVASLAWNTHRHYELYYAVSGMGAIIHTVNPRLFPEQITYILNHAEDRIVFVDLQFIPLLEGIKSELTHIEKIVVMAPENALPDSPLELLSYETLLAQEDDQYEWPELNEEDAAALCYTSGTTGNPKGVLYSHRSTVLHAYASLSPDALNISNRSAVLPVVPMFHVNAWGIPYSTTMCGANLVLPGPGMDGASLYELIEEEQVDLLLGVPTVWLGLLQYCEQQSLTLTPVKNVVIGGSAAPLSMIKAFDQLHDAFVIHAWGMTEMSPIGTINAFSKHMVNVSREERYALQAKQGRAVFGVEMKIVDADNNPLPHNGEDYGRLLVKGPWIATGYYKSDDTSSWEDGWFDTGDVATIDASGTMRIVDRAKDVIKSGGEWISSIDLENAAMSHPAAAECAVIGVPHPKWDERPVLLMVLKPDQTLTKEDVLSFLSDKVAKWWLPDEVLFVSELPHTPTGKLLKRNLRDQYQGLFNTV</sequence>
<dbReference type="GO" id="GO:0016874">
    <property type="term" value="F:ligase activity"/>
    <property type="evidence" value="ECO:0007669"/>
    <property type="project" value="UniProtKB-KW"/>
</dbReference>
<dbReference type="Gene3D" id="3.40.50.12780">
    <property type="entry name" value="N-terminal domain of ligase-like"/>
    <property type="match status" value="1"/>
</dbReference>
<dbReference type="PROSITE" id="PS00455">
    <property type="entry name" value="AMP_BINDING"/>
    <property type="match status" value="1"/>
</dbReference>
<dbReference type="Proteomes" id="UP000196027">
    <property type="component" value="Chromosome"/>
</dbReference>
<keyword evidence="2 7" id="KW-0436">Ligase</keyword>
<dbReference type="OrthoDB" id="9761989at2"/>
<evidence type="ECO:0000259" key="6">
    <source>
        <dbReference type="Pfam" id="PF13193"/>
    </source>
</evidence>
<dbReference type="InterPro" id="IPR025110">
    <property type="entry name" value="AMP-bd_C"/>
</dbReference>
<dbReference type="Pfam" id="PF00501">
    <property type="entry name" value="AMP-binding"/>
    <property type="match status" value="1"/>
</dbReference>
<evidence type="ECO:0000259" key="5">
    <source>
        <dbReference type="Pfam" id="PF00501"/>
    </source>
</evidence>
<dbReference type="InterPro" id="IPR000873">
    <property type="entry name" value="AMP-dep_synth/lig_dom"/>
</dbReference>
<gene>
    <name evidence="7" type="ORF">OLMES_0331</name>
</gene>
<comment type="similarity">
    <text evidence="1">Belongs to the ATP-dependent AMP-binding enzyme family.</text>
</comment>
<dbReference type="InterPro" id="IPR020845">
    <property type="entry name" value="AMP-binding_CS"/>
</dbReference>
<dbReference type="EMBL" id="CP021425">
    <property type="protein sequence ID" value="ARU54437.1"/>
    <property type="molecule type" value="Genomic_DNA"/>
</dbReference>
<dbReference type="RefSeq" id="WP_087459639.1">
    <property type="nucleotide sequence ID" value="NZ_CP021425.1"/>
</dbReference>
<proteinExistence type="inferred from homology"/>
<evidence type="ECO:0000256" key="1">
    <source>
        <dbReference type="ARBA" id="ARBA00006432"/>
    </source>
</evidence>
<keyword evidence="8" id="KW-1185">Reference proteome</keyword>
<protein>
    <submittedName>
        <fullName evidence="7">Medium-chain-fatty-acid--CoA ligase</fullName>
    </submittedName>
</protein>
<dbReference type="AlphaFoldDB" id="A0A1Y0I1U7"/>
<evidence type="ECO:0000256" key="3">
    <source>
        <dbReference type="ARBA" id="ARBA00022832"/>
    </source>
</evidence>
<dbReference type="InterPro" id="IPR045851">
    <property type="entry name" value="AMP-bd_C_sf"/>
</dbReference>
<keyword evidence="3" id="KW-0276">Fatty acid metabolism</keyword>
<evidence type="ECO:0000313" key="8">
    <source>
        <dbReference type="Proteomes" id="UP000196027"/>
    </source>
</evidence>